<feature type="compositionally biased region" description="Low complexity" evidence="4">
    <location>
        <begin position="123"/>
        <end position="147"/>
    </location>
</feature>
<dbReference type="EMBL" id="CP002339">
    <property type="protein sequence ID" value="AEF01677.1"/>
    <property type="molecule type" value="Genomic_DNA"/>
</dbReference>
<name>F5Z9A9_ALTNA</name>
<dbReference type="RefSeq" id="WP_013782619.1">
    <property type="nucleotide sequence ID" value="NC_015554.1"/>
</dbReference>
<dbReference type="Proteomes" id="UP000000683">
    <property type="component" value="Chromosome"/>
</dbReference>
<dbReference type="OrthoDB" id="174989at2"/>
<organism evidence="7 8">
    <name type="scientific">Alteromonas naphthalenivorans</name>
    <dbReference type="NCBI Taxonomy" id="715451"/>
    <lineage>
        <taxon>Bacteria</taxon>
        <taxon>Pseudomonadati</taxon>
        <taxon>Pseudomonadota</taxon>
        <taxon>Gammaproteobacteria</taxon>
        <taxon>Alteromonadales</taxon>
        <taxon>Alteromonadaceae</taxon>
        <taxon>Alteromonas/Salinimonas group</taxon>
        <taxon>Alteromonas</taxon>
    </lineage>
</organism>
<feature type="region of interest" description="Disordered" evidence="4">
    <location>
        <begin position="123"/>
        <end position="149"/>
    </location>
</feature>
<keyword evidence="2" id="KW-0677">Repeat</keyword>
<dbReference type="AlphaFoldDB" id="F5Z9A9"/>
<evidence type="ECO:0000313" key="8">
    <source>
        <dbReference type="Proteomes" id="UP000000683"/>
    </source>
</evidence>
<evidence type="ECO:0000313" key="7">
    <source>
        <dbReference type="EMBL" id="AEF01677.1"/>
    </source>
</evidence>
<evidence type="ECO:0000256" key="1">
    <source>
        <dbReference type="ARBA" id="ARBA00022729"/>
    </source>
</evidence>
<keyword evidence="3" id="KW-0802">TPR repeat</keyword>
<feature type="domain" description="Cellulose synthase operon C C-terminal" evidence="6">
    <location>
        <begin position="594"/>
        <end position="835"/>
    </location>
</feature>
<accession>F5Z9A9</accession>
<dbReference type="KEGG" id="alt:ambt_00590"/>
<evidence type="ECO:0000259" key="6">
    <source>
        <dbReference type="Pfam" id="PF05420"/>
    </source>
</evidence>
<dbReference type="Pfam" id="PF05420">
    <property type="entry name" value="BCSC_C"/>
    <property type="match status" value="1"/>
</dbReference>
<feature type="signal peptide" evidence="5">
    <location>
        <begin position="1"/>
        <end position="31"/>
    </location>
</feature>
<evidence type="ECO:0000256" key="5">
    <source>
        <dbReference type="SAM" id="SignalP"/>
    </source>
</evidence>
<gene>
    <name evidence="7" type="ordered locus">ambt_00590</name>
</gene>
<evidence type="ECO:0000256" key="3">
    <source>
        <dbReference type="ARBA" id="ARBA00022803"/>
    </source>
</evidence>
<protein>
    <submittedName>
        <fullName evidence="7">Cellulose synthase operon protein C</fullName>
    </submittedName>
</protein>
<keyword evidence="1 5" id="KW-0732">Signal</keyword>
<dbReference type="GO" id="GO:0019867">
    <property type="term" value="C:outer membrane"/>
    <property type="evidence" value="ECO:0007669"/>
    <property type="project" value="InterPro"/>
</dbReference>
<evidence type="ECO:0000256" key="4">
    <source>
        <dbReference type="SAM" id="MobiDB-lite"/>
    </source>
</evidence>
<proteinExistence type="predicted"/>
<dbReference type="eggNOG" id="COG3118">
    <property type="taxonomic scope" value="Bacteria"/>
</dbReference>
<sequence length="860" mass="94557">MSSQFYCKKRPTTFFLAVLSAGIVGSLLGGAQVSAQVSAEASTTFKEQQDKPLQVAEYGKPDVTGLWYHINQKQTQLANRELGRLKSAFPQWVVPSDVETALYQLNNPSKSSDVVTNQKALEQSASNRAASNQAASNPATSNAPSQNTVAKDAPLQKFAQKTSAQRVLISARELNQLSMLADSLARYDYHMLLGWAALDKGMLSDAQHHFERAEALHETVVQKKGVVDGKRAIVNARIQQLLSNSANTNNKDDSITKDSITKKSAAQLKSMLLGGDAEQVSETLLGEAWKRYDAERYHAAYDLFELLENHEGVWLSLRGQGKNAQAGSYACEQASSQKFLTRCADFLASEQAEHYNNEQFQRSVDAGLALRNIRRLSGDEQALLGWSALQASNRLNDENAQIARDAFSATLASQLTAGEASNIDIANALIGLENDEGRAALAEKYPSVALILKQQDAASAWPRKQFILSYNLDDARATTAQTKDAYTVVAGLRTRSRSGDEGLGNFDVFTSYIGVGGMVDSWQWQVALDYQQLYSGKPATNSWFADGQASDDFAGISGFEDKGLRAEVMYQQSAFNFYANLEYELFDQPVDAELTGQLSATWFLPEVTLATTLFHLPKTDSLLSQSGTFNSEQTERWGYVIADGVSVLAAHSFKPQWSIAGTLTWASLSGDGVADNKYLSLRTDVNYNLAPQISPRLDYWRVGPFFSYLGYDENLSGFTYGHGGYFSPNYMVSIGGYSELLTMEAHRWQFKLSTSLGLSRLAEPSDPRFPLLTANDSSNPLSSLHLPYNRSTGLSGNMMFEGQYRLSNHWIVAGYVGKAFAVEYQAFEAGIQIRWRPGKGEGVTSDELMRSSPRLSGFAL</sequence>
<feature type="chain" id="PRO_5003336011" evidence="5">
    <location>
        <begin position="32"/>
        <end position="860"/>
    </location>
</feature>
<evidence type="ECO:0000256" key="2">
    <source>
        <dbReference type="ARBA" id="ARBA00022737"/>
    </source>
</evidence>
<dbReference type="HOGENOM" id="CLU_349049_0_0_6"/>
<keyword evidence="8" id="KW-1185">Reference proteome</keyword>
<dbReference type="GO" id="GO:0030244">
    <property type="term" value="P:cellulose biosynthetic process"/>
    <property type="evidence" value="ECO:0007669"/>
    <property type="project" value="InterPro"/>
</dbReference>
<dbReference type="InterPro" id="IPR008410">
    <property type="entry name" value="BCSC_C"/>
</dbReference>
<reference evidence="7 8" key="1">
    <citation type="journal article" date="2011" name="J. Bacteriol.">
        <title>Complete genome sequence of the polycyclic aromatic hydrocarbon-degrading bacterium Alteromonas sp. strain SN2.</title>
        <authorList>
            <person name="Jin H.M."/>
            <person name="Jeong H."/>
            <person name="Moon E.J."/>
            <person name="Math R.K."/>
            <person name="Lee K."/>
            <person name="Kim H.J."/>
            <person name="Jeon C.O."/>
            <person name="Oh T.K."/>
            <person name="Kim J.F."/>
        </authorList>
    </citation>
    <scope>NUCLEOTIDE SEQUENCE [LARGE SCALE GENOMIC DNA]</scope>
    <source>
        <strain evidence="8">JCM 17741 / KACC 18427 / KCTC 11700BP / SN2</strain>
    </source>
</reference>